<dbReference type="Proteomes" id="UP000578449">
    <property type="component" value="Unassembled WGS sequence"/>
</dbReference>
<feature type="compositionally biased region" description="Basic and acidic residues" evidence="1">
    <location>
        <begin position="46"/>
        <end position="55"/>
    </location>
</feature>
<evidence type="ECO:0000256" key="2">
    <source>
        <dbReference type="SAM" id="Phobius"/>
    </source>
</evidence>
<organism evidence="3 4">
    <name type="scientific">Thermocatellispora tengchongensis</name>
    <dbReference type="NCBI Taxonomy" id="1073253"/>
    <lineage>
        <taxon>Bacteria</taxon>
        <taxon>Bacillati</taxon>
        <taxon>Actinomycetota</taxon>
        <taxon>Actinomycetes</taxon>
        <taxon>Streptosporangiales</taxon>
        <taxon>Streptosporangiaceae</taxon>
        <taxon>Thermocatellispora</taxon>
    </lineage>
</organism>
<evidence type="ECO:0000313" key="3">
    <source>
        <dbReference type="EMBL" id="MBB5130692.1"/>
    </source>
</evidence>
<evidence type="ECO:0000256" key="1">
    <source>
        <dbReference type="SAM" id="MobiDB-lite"/>
    </source>
</evidence>
<name>A0A840NTV8_9ACTN</name>
<dbReference type="EMBL" id="JACHGN010000001">
    <property type="protein sequence ID" value="MBB5130692.1"/>
    <property type="molecule type" value="Genomic_DNA"/>
</dbReference>
<sequence length="64" mass="7250">MAIGITEALILLVAWVVPGVALFFLIYWAVRLAIRHERRQVPSLREATHQERQSRGIENAPDGL</sequence>
<gene>
    <name evidence="3" type="ORF">HNP84_000380</name>
</gene>
<keyword evidence="2" id="KW-1133">Transmembrane helix</keyword>
<keyword evidence="2" id="KW-0812">Transmembrane</keyword>
<proteinExistence type="predicted"/>
<dbReference type="AlphaFoldDB" id="A0A840NTV8"/>
<reference evidence="3 4" key="1">
    <citation type="submission" date="2020-08" db="EMBL/GenBank/DDBJ databases">
        <title>Genomic Encyclopedia of Type Strains, Phase IV (KMG-IV): sequencing the most valuable type-strain genomes for metagenomic binning, comparative biology and taxonomic classification.</title>
        <authorList>
            <person name="Goeker M."/>
        </authorList>
    </citation>
    <scope>NUCLEOTIDE SEQUENCE [LARGE SCALE GENOMIC DNA]</scope>
    <source>
        <strain evidence="3 4">DSM 45615</strain>
    </source>
</reference>
<protein>
    <submittedName>
        <fullName evidence="3">Cytochrome c-type biogenesis protein CcmH/NrfF</fullName>
    </submittedName>
</protein>
<keyword evidence="4" id="KW-1185">Reference proteome</keyword>
<comment type="caution">
    <text evidence="3">The sequence shown here is derived from an EMBL/GenBank/DDBJ whole genome shotgun (WGS) entry which is preliminary data.</text>
</comment>
<evidence type="ECO:0000313" key="4">
    <source>
        <dbReference type="Proteomes" id="UP000578449"/>
    </source>
</evidence>
<accession>A0A840NTV8</accession>
<feature type="transmembrane region" description="Helical" evidence="2">
    <location>
        <begin position="12"/>
        <end position="30"/>
    </location>
</feature>
<feature type="region of interest" description="Disordered" evidence="1">
    <location>
        <begin position="44"/>
        <end position="64"/>
    </location>
</feature>
<keyword evidence="2" id="KW-0472">Membrane</keyword>